<evidence type="ECO:0000256" key="4">
    <source>
        <dbReference type="ARBA" id="ARBA00023186"/>
    </source>
</evidence>
<protein>
    <submittedName>
        <fullName evidence="6">ATP-binding protein</fullName>
    </submittedName>
</protein>
<dbReference type="PANTHER" id="PTHR11528">
    <property type="entry name" value="HEAT SHOCK PROTEIN 90 FAMILY MEMBER"/>
    <property type="match status" value="1"/>
</dbReference>
<dbReference type="Proteomes" id="UP001208114">
    <property type="component" value="Unassembled WGS sequence"/>
</dbReference>
<sequence>MKIPDKFKDILSKNQIANSVVLDVISSFEPIFKDNKLYFFEEYTDHGIDHIEKVLESAEFIISIDSFKNITATEISILILSIILHDIGMHVELATFKGMLNGDYDKCKNNIIDDKAWSQLWNEYLTEVKRFSSVQKQNIFGDSSIPFLNPNLDNKDNLTGYDKKLIGEFIRRHHCRFAQEVSLGGLKSEKGHVNFGTDKLNVQTKELAGILARSHGMNIRDTFAYLMDIGHDSWRNPHGVNIIYLMVILRIADYIQIDNSRVNPYLLKLKTFNSPISQLENQSHLAVNSINFNNVDEESIYVDCSPNDSKMFVKIKTLIADIQNELDKSWAVLGEVYGFIPQNKPSIKFRRILSNLDNKKFLSKLEYVPKKITFNADNNLSKLLVAPLYGDNPTFGVRELLQNSIDACFERKEIEYQNKNYNYLPKIEISIDRLNDDESIFIIEDNGKGMSSDEIINYFLNVGNSFRKSMEWKKQFVNEDGKTKINRNGKFGIGVLASFLLGKEIKVETKNIYNSEYHFFAATIDAPYININKGNSEDDFGTKISVVINNEDRNKLINPKWDYRDNSIKWTNWYLYDEPKINFSVDQKSVSRENILENIQFFDFSTNDFEKVSWSYDLNIRNRNYSSLIACNGIIITENHSSDYFRYPENYQTSPYGYYQEMLINRKPSLLIVDKEGVFPVKLDRNDIDCDEFPFENDLKIETAKHFIAQLLFREIDTKSFTDPKIIHSPHFLFGTDGFIIDSEYFINGVKDDFQFIRIISDDKQIEVDISGYEDCLFDFKLDTKINLTYQENNVAPHGGGLILLEKNKYESLFQDKVKRLNRYVLDNVNIIDQNQKYVLYTMYDYDYTNPKILTGLNNIDKNLLSRATSIQEITNLSFTKKEGNILNELFKKYIKTHYIIPYEMSKRRELYKEAFKELSYYFTK</sequence>
<keyword evidence="4" id="KW-0143">Chaperone</keyword>
<dbReference type="InterPro" id="IPR020575">
    <property type="entry name" value="Hsp90_N"/>
</dbReference>
<comment type="similarity">
    <text evidence="1">Belongs to the heat shock protein 90 family.</text>
</comment>
<accession>A0ABT2VT72</accession>
<evidence type="ECO:0000256" key="1">
    <source>
        <dbReference type="ARBA" id="ARBA00008239"/>
    </source>
</evidence>
<dbReference type="EMBL" id="JAOTEN010000001">
    <property type="protein sequence ID" value="MCU7613198.1"/>
    <property type="molecule type" value="Genomic_DNA"/>
</dbReference>
<name>A0ABT2VT72_9FLAO</name>
<feature type="domain" description="HD-CE" evidence="5">
    <location>
        <begin position="40"/>
        <end position="328"/>
    </location>
</feature>
<evidence type="ECO:0000256" key="3">
    <source>
        <dbReference type="ARBA" id="ARBA00022840"/>
    </source>
</evidence>
<dbReference type="InterPro" id="IPR036890">
    <property type="entry name" value="HATPase_C_sf"/>
</dbReference>
<dbReference type="InterPro" id="IPR001404">
    <property type="entry name" value="Hsp90_fam"/>
</dbReference>
<dbReference type="InterPro" id="IPR056471">
    <property type="entry name" value="HD-CE"/>
</dbReference>
<organism evidence="6 7">
    <name type="scientific">Chryseobacterium gilvum</name>
    <dbReference type="NCBI Taxonomy" id="2976534"/>
    <lineage>
        <taxon>Bacteria</taxon>
        <taxon>Pseudomonadati</taxon>
        <taxon>Bacteroidota</taxon>
        <taxon>Flavobacteriia</taxon>
        <taxon>Flavobacteriales</taxon>
        <taxon>Weeksellaceae</taxon>
        <taxon>Chryseobacterium group</taxon>
        <taxon>Chryseobacterium</taxon>
    </lineage>
</organism>
<dbReference type="GO" id="GO:0005524">
    <property type="term" value="F:ATP binding"/>
    <property type="evidence" value="ECO:0007669"/>
    <property type="project" value="UniProtKB-KW"/>
</dbReference>
<keyword evidence="2" id="KW-0547">Nucleotide-binding</keyword>
<dbReference type="PRINTS" id="PR00775">
    <property type="entry name" value="HEATSHOCK90"/>
</dbReference>
<comment type="caution">
    <text evidence="6">The sequence shown here is derived from an EMBL/GenBank/DDBJ whole genome shotgun (WGS) entry which is preliminary data.</text>
</comment>
<evidence type="ECO:0000313" key="6">
    <source>
        <dbReference type="EMBL" id="MCU7613198.1"/>
    </source>
</evidence>
<evidence type="ECO:0000259" key="5">
    <source>
        <dbReference type="Pfam" id="PF24391"/>
    </source>
</evidence>
<keyword evidence="3 6" id="KW-0067">ATP-binding</keyword>
<proteinExistence type="inferred from homology"/>
<dbReference type="SUPFAM" id="SSF55874">
    <property type="entry name" value="ATPase domain of HSP90 chaperone/DNA topoisomerase II/histidine kinase"/>
    <property type="match status" value="1"/>
</dbReference>
<dbReference type="Gene3D" id="3.30.565.10">
    <property type="entry name" value="Histidine kinase-like ATPase, C-terminal domain"/>
    <property type="match status" value="1"/>
</dbReference>
<evidence type="ECO:0000256" key="2">
    <source>
        <dbReference type="ARBA" id="ARBA00022741"/>
    </source>
</evidence>
<keyword evidence="7" id="KW-1185">Reference proteome</keyword>
<reference evidence="7" key="1">
    <citation type="submission" date="2023-07" db="EMBL/GenBank/DDBJ databases">
        <title>Chryseobacterium sp. GMJ5 Genome sequencing and assembly.</title>
        <authorList>
            <person name="Jung Y."/>
        </authorList>
    </citation>
    <scope>NUCLEOTIDE SEQUENCE [LARGE SCALE GENOMIC DNA]</scope>
    <source>
        <strain evidence="7">GMJ5</strain>
    </source>
</reference>
<dbReference type="Pfam" id="PF24391">
    <property type="entry name" value="HD-CE"/>
    <property type="match status" value="1"/>
</dbReference>
<dbReference type="RefSeq" id="WP_262989045.1">
    <property type="nucleotide sequence ID" value="NZ_JAOTEN010000001.1"/>
</dbReference>
<evidence type="ECO:0000313" key="7">
    <source>
        <dbReference type="Proteomes" id="UP001208114"/>
    </source>
</evidence>
<gene>
    <name evidence="6" type="ORF">N0B16_02015</name>
</gene>
<dbReference type="Pfam" id="PF13589">
    <property type="entry name" value="HATPase_c_3"/>
    <property type="match status" value="1"/>
</dbReference>